<dbReference type="EMBL" id="CM001484">
    <property type="protein sequence ID" value="EIE99416.1"/>
    <property type="molecule type" value="Genomic_DNA"/>
</dbReference>
<keyword evidence="1 6" id="KW-0645">Protease</keyword>
<dbReference type="CDD" id="cd07326">
    <property type="entry name" value="M56_BlaR1_MecR1_like"/>
    <property type="match status" value="1"/>
</dbReference>
<organism evidence="9 10">
    <name type="scientific">Saccharomonospora glauca K62</name>
    <dbReference type="NCBI Taxonomy" id="928724"/>
    <lineage>
        <taxon>Bacteria</taxon>
        <taxon>Bacillati</taxon>
        <taxon>Actinomycetota</taxon>
        <taxon>Actinomycetes</taxon>
        <taxon>Pseudonocardiales</taxon>
        <taxon>Pseudonocardiaceae</taxon>
        <taxon>Saccharomonospora</taxon>
    </lineage>
</organism>
<keyword evidence="3 6" id="KW-0378">Hydrolase</keyword>
<feature type="domain" description="Peptidase M48" evidence="8">
    <location>
        <begin position="144"/>
        <end position="196"/>
    </location>
</feature>
<dbReference type="Gene3D" id="3.30.2010.10">
    <property type="entry name" value="Metalloproteases ('zincins'), catalytic domain"/>
    <property type="match status" value="1"/>
</dbReference>
<feature type="transmembrane region" description="Helical" evidence="7">
    <location>
        <begin position="93"/>
        <end position="112"/>
    </location>
</feature>
<evidence type="ECO:0000256" key="7">
    <source>
        <dbReference type="SAM" id="Phobius"/>
    </source>
</evidence>
<keyword evidence="7" id="KW-0472">Membrane</keyword>
<sequence length="313" mass="32373">MTLALGLLAAAVVIGVAAPAYLRIAVTPRLRPGLALAGWTSSVLAVVLAVSVSGLLLALPGGSGLDGLIGMADSCANVFLARGDVVWADVTRLGGAAVLLTFTGRTIAVAIGKVRRHRRCRREHVTLLRSLGRTEGPVLWLDEVTPIAYSVGGRNGTIVATRGVERLDVCEREAVLAHEQAHLRGRHHALVLAADIVAAALPFVPLCRQAPGAVRVLVELAADAAAARRHGPGPVRSALLSVSAGQAPRTALAMSRDAVDARLLWLESGHLPAPKLPVRADYAVAAVLTTVPAILSVATVALLVTLYCLAVVG</sequence>
<gene>
    <name evidence="9" type="ORF">SacglDRAFT_02524</name>
</gene>
<keyword evidence="2" id="KW-0479">Metal-binding</keyword>
<feature type="transmembrane region" description="Helical" evidence="7">
    <location>
        <begin position="282"/>
        <end position="312"/>
    </location>
</feature>
<protein>
    <recommendedName>
        <fullName evidence="8">Peptidase M48 domain-containing protein</fullName>
    </recommendedName>
</protein>
<keyword evidence="4 6" id="KW-0862">Zinc</keyword>
<evidence type="ECO:0000256" key="1">
    <source>
        <dbReference type="ARBA" id="ARBA00022670"/>
    </source>
</evidence>
<evidence type="ECO:0000256" key="5">
    <source>
        <dbReference type="ARBA" id="ARBA00023049"/>
    </source>
</evidence>
<dbReference type="Proteomes" id="UP000005087">
    <property type="component" value="Chromosome"/>
</dbReference>
<comment type="cofactor">
    <cofactor evidence="6">
        <name>Zn(2+)</name>
        <dbReference type="ChEBI" id="CHEBI:29105"/>
    </cofactor>
    <text evidence="6">Binds 1 zinc ion per subunit.</text>
</comment>
<dbReference type="HOGENOM" id="CLU_056335_0_0_11"/>
<dbReference type="GO" id="GO:0046872">
    <property type="term" value="F:metal ion binding"/>
    <property type="evidence" value="ECO:0007669"/>
    <property type="project" value="UniProtKB-KW"/>
</dbReference>
<evidence type="ECO:0000313" key="10">
    <source>
        <dbReference type="Proteomes" id="UP000005087"/>
    </source>
</evidence>
<evidence type="ECO:0000256" key="4">
    <source>
        <dbReference type="ARBA" id="ARBA00022833"/>
    </source>
</evidence>
<dbReference type="eggNOG" id="COG0501">
    <property type="taxonomic scope" value="Bacteria"/>
</dbReference>
<accession>I1D392</accession>
<dbReference type="OrthoDB" id="9785340at2"/>
<dbReference type="STRING" id="928724.SacglDRAFT_02524"/>
<dbReference type="InterPro" id="IPR001915">
    <property type="entry name" value="Peptidase_M48"/>
</dbReference>
<keyword evidence="7" id="KW-1133">Transmembrane helix</keyword>
<dbReference type="InterPro" id="IPR052173">
    <property type="entry name" value="Beta-lactam_resp_regulator"/>
</dbReference>
<evidence type="ECO:0000313" key="9">
    <source>
        <dbReference type="EMBL" id="EIE99416.1"/>
    </source>
</evidence>
<keyword evidence="5 6" id="KW-0482">Metalloprotease</keyword>
<dbReference type="PANTHER" id="PTHR34978">
    <property type="entry name" value="POSSIBLE SENSOR-TRANSDUCER PROTEIN BLAR"/>
    <property type="match status" value="1"/>
</dbReference>
<reference evidence="9 10" key="1">
    <citation type="submission" date="2011-09" db="EMBL/GenBank/DDBJ databases">
        <authorList>
            <consortium name="US DOE Joint Genome Institute (JGI-PGF)"/>
            <person name="Lucas S."/>
            <person name="Han J."/>
            <person name="Lapidus A."/>
            <person name="Cheng J.-F."/>
            <person name="Goodwin L."/>
            <person name="Pitluck S."/>
            <person name="Peters L."/>
            <person name="Land M.L."/>
            <person name="Hauser L."/>
            <person name="Brambilla E."/>
            <person name="Klenk H.-P."/>
            <person name="Woyke T.J."/>
        </authorList>
    </citation>
    <scope>NUCLEOTIDE SEQUENCE [LARGE SCALE GENOMIC DNA]</scope>
    <source>
        <strain evidence="9 10">K62</strain>
    </source>
</reference>
<keyword evidence="7" id="KW-0812">Transmembrane</keyword>
<reference evidence="10" key="2">
    <citation type="submission" date="2012-01" db="EMBL/GenBank/DDBJ databases">
        <title>Noncontiguous Finished sequence of chromosome of Saccharomonospora glauca K62.</title>
        <authorList>
            <consortium name="US DOE Joint Genome Institute"/>
            <person name="Lucas S."/>
            <person name="Han J."/>
            <person name="Lapidus A."/>
            <person name="Cheng J.-F."/>
            <person name="Goodwin L."/>
            <person name="Pitluck S."/>
            <person name="Peters L."/>
            <person name="Mikhailova N."/>
            <person name="Held B."/>
            <person name="Detter J.C."/>
            <person name="Han C."/>
            <person name="Tapia R."/>
            <person name="Land M."/>
            <person name="Hauser L."/>
            <person name="Kyrpides N."/>
            <person name="Ivanova N."/>
            <person name="Pagani I."/>
            <person name="Brambilla E.-M."/>
            <person name="Klenk H.-P."/>
            <person name="Woyke T."/>
        </authorList>
    </citation>
    <scope>NUCLEOTIDE SEQUENCE [LARGE SCALE GENOMIC DNA]</scope>
    <source>
        <strain evidence="10">K62</strain>
    </source>
</reference>
<evidence type="ECO:0000256" key="2">
    <source>
        <dbReference type="ARBA" id="ARBA00022723"/>
    </source>
</evidence>
<evidence type="ECO:0000256" key="6">
    <source>
        <dbReference type="RuleBase" id="RU003983"/>
    </source>
</evidence>
<dbReference type="GO" id="GO:0004222">
    <property type="term" value="F:metalloendopeptidase activity"/>
    <property type="evidence" value="ECO:0007669"/>
    <property type="project" value="InterPro"/>
</dbReference>
<dbReference type="AlphaFoldDB" id="I1D392"/>
<feature type="transmembrane region" description="Helical" evidence="7">
    <location>
        <begin position="35"/>
        <end position="57"/>
    </location>
</feature>
<dbReference type="Pfam" id="PF01435">
    <property type="entry name" value="Peptidase_M48"/>
    <property type="match status" value="1"/>
</dbReference>
<evidence type="ECO:0000256" key="3">
    <source>
        <dbReference type="ARBA" id="ARBA00022801"/>
    </source>
</evidence>
<evidence type="ECO:0000259" key="8">
    <source>
        <dbReference type="Pfam" id="PF01435"/>
    </source>
</evidence>
<name>I1D392_9PSEU</name>
<dbReference type="RefSeq" id="WP_005464990.1">
    <property type="nucleotide sequence ID" value="NZ_CM001484.1"/>
</dbReference>
<dbReference type="GO" id="GO:0006508">
    <property type="term" value="P:proteolysis"/>
    <property type="evidence" value="ECO:0007669"/>
    <property type="project" value="UniProtKB-KW"/>
</dbReference>
<dbReference type="PANTHER" id="PTHR34978:SF3">
    <property type="entry name" value="SLR0241 PROTEIN"/>
    <property type="match status" value="1"/>
</dbReference>
<comment type="similarity">
    <text evidence="6">Belongs to the peptidase M48 family.</text>
</comment>
<keyword evidence="10" id="KW-1185">Reference proteome</keyword>
<proteinExistence type="inferred from homology"/>